<protein>
    <recommendedName>
        <fullName evidence="9">Glutamine--tRNA ligase</fullName>
        <ecNumber evidence="9">6.1.1.18</ecNumber>
    </recommendedName>
    <alternativeName>
        <fullName evidence="9">Glutaminyl-tRNA synthetase</fullName>
        <shortName evidence="9">GlnRS</shortName>
    </alternativeName>
</protein>
<dbReference type="Gene3D" id="2.40.240.10">
    <property type="entry name" value="Ribosomal Protein L25, Chain P"/>
    <property type="match status" value="2"/>
</dbReference>
<accession>A0ABV7EP73</accession>
<feature type="binding site" evidence="9">
    <location>
        <begin position="40"/>
        <end position="42"/>
    </location>
    <ligand>
        <name>ATP</name>
        <dbReference type="ChEBI" id="CHEBI:30616"/>
    </ligand>
</feature>
<organism evidence="14 15">
    <name type="scientific">Salinisphaera aquimarina</name>
    <dbReference type="NCBI Taxonomy" id="2094031"/>
    <lineage>
        <taxon>Bacteria</taxon>
        <taxon>Pseudomonadati</taxon>
        <taxon>Pseudomonadota</taxon>
        <taxon>Gammaproteobacteria</taxon>
        <taxon>Salinisphaerales</taxon>
        <taxon>Salinisphaeraceae</taxon>
        <taxon>Salinisphaera</taxon>
    </lineage>
</organism>
<dbReference type="InterPro" id="IPR004514">
    <property type="entry name" value="Gln-tRNA-synth"/>
</dbReference>
<evidence type="ECO:0000256" key="7">
    <source>
        <dbReference type="ARBA" id="ARBA00023146"/>
    </source>
</evidence>
<evidence type="ECO:0000256" key="5">
    <source>
        <dbReference type="ARBA" id="ARBA00022840"/>
    </source>
</evidence>
<comment type="subunit">
    <text evidence="9">Monomer.</text>
</comment>
<keyword evidence="7 9" id="KW-0030">Aminoacyl-tRNA synthetase</keyword>
<keyword evidence="3 9" id="KW-0436">Ligase</keyword>
<evidence type="ECO:0000256" key="10">
    <source>
        <dbReference type="RuleBase" id="RU363037"/>
    </source>
</evidence>
<evidence type="ECO:0000256" key="1">
    <source>
        <dbReference type="ARBA" id="ARBA00005594"/>
    </source>
</evidence>
<dbReference type="InterPro" id="IPR022861">
    <property type="entry name" value="Gln_tRNA_ligase_bac"/>
</dbReference>
<dbReference type="EMBL" id="JBHRSS010000003">
    <property type="protein sequence ID" value="MFC3103686.1"/>
    <property type="molecule type" value="Genomic_DNA"/>
</dbReference>
<dbReference type="PANTHER" id="PTHR43097:SF5">
    <property type="entry name" value="GLUTAMATE--TRNA LIGASE"/>
    <property type="match status" value="1"/>
</dbReference>
<feature type="binding site" evidence="9">
    <location>
        <begin position="46"/>
        <end position="52"/>
    </location>
    <ligand>
        <name>ATP</name>
        <dbReference type="ChEBI" id="CHEBI:30616"/>
    </ligand>
</feature>
<dbReference type="InterPro" id="IPR020059">
    <property type="entry name" value="Glu/Gln-tRNA-synth_Ib_codon-bd"/>
</dbReference>
<dbReference type="SUPFAM" id="SSF50715">
    <property type="entry name" value="Ribosomal protein L25-like"/>
    <property type="match status" value="1"/>
</dbReference>
<dbReference type="HAMAP" id="MF_00126">
    <property type="entry name" value="Gln_tRNA_synth"/>
    <property type="match status" value="1"/>
</dbReference>
<evidence type="ECO:0000313" key="14">
    <source>
        <dbReference type="EMBL" id="MFC3103686.1"/>
    </source>
</evidence>
<evidence type="ECO:0000256" key="8">
    <source>
        <dbReference type="ARBA" id="ARBA00048270"/>
    </source>
</evidence>
<dbReference type="Gene3D" id="1.10.1160.10">
    <property type="entry name" value="Glutamyl-trna Synthetase, Domain 2"/>
    <property type="match status" value="1"/>
</dbReference>
<dbReference type="Gene3D" id="3.90.800.10">
    <property type="entry name" value="Glutamyl-tRNA Synthetase, Domain 3"/>
    <property type="match status" value="1"/>
</dbReference>
<dbReference type="Pfam" id="PF00749">
    <property type="entry name" value="tRNA-synt_1c"/>
    <property type="match status" value="1"/>
</dbReference>
<gene>
    <name evidence="9" type="primary">glnS</name>
    <name evidence="14" type="ORF">ACFOSU_07260</name>
</gene>
<keyword evidence="6 9" id="KW-0648">Protein biosynthesis</keyword>
<evidence type="ECO:0000256" key="6">
    <source>
        <dbReference type="ARBA" id="ARBA00022917"/>
    </source>
</evidence>
<dbReference type="InterPro" id="IPR020058">
    <property type="entry name" value="Glu/Gln-tRNA-synth_Ib_cat-dom"/>
</dbReference>
<evidence type="ECO:0000256" key="2">
    <source>
        <dbReference type="ARBA" id="ARBA00022490"/>
    </source>
</evidence>
<feature type="binding site" evidence="9">
    <location>
        <begin position="266"/>
        <end position="267"/>
    </location>
    <ligand>
        <name>ATP</name>
        <dbReference type="ChEBI" id="CHEBI:30616"/>
    </ligand>
</feature>
<dbReference type="CDD" id="cd00807">
    <property type="entry name" value="GlnRS_core"/>
    <property type="match status" value="1"/>
</dbReference>
<comment type="caution">
    <text evidence="14">The sequence shown here is derived from an EMBL/GenBank/DDBJ whole genome shotgun (WGS) entry which is preliminary data.</text>
</comment>
<feature type="binding site" evidence="9">
    <location>
        <position position="217"/>
    </location>
    <ligand>
        <name>L-glutamine</name>
        <dbReference type="ChEBI" id="CHEBI:58359"/>
    </ligand>
</feature>
<dbReference type="PROSITE" id="PS00178">
    <property type="entry name" value="AA_TRNA_LIGASE_I"/>
    <property type="match status" value="1"/>
</dbReference>
<feature type="domain" description="Glutamyl/glutaminyl-tRNA synthetase class Ib anti-codon binding" evidence="12">
    <location>
        <begin position="345"/>
        <end position="445"/>
    </location>
</feature>
<dbReference type="NCBIfam" id="NF011291">
    <property type="entry name" value="PRK14703.1"/>
    <property type="match status" value="1"/>
</dbReference>
<dbReference type="InterPro" id="IPR000924">
    <property type="entry name" value="Glu/Gln-tRNA-synth"/>
</dbReference>
<sequence>MTDHASSEAKGGNNFIRNMIAEQIERGEHSGEVVTRFPPEPNGYLHIGHAKSICLNFGLAEYFGGRCRLRFDDTNPEKENQEYIDSIQADVRWLGFEWDGEVRFTSEYFETLHGYALYLIENGDAYVDELSSAQAREYRGDWNTPGTDSPFRNRSVADNLAAFEKMRAGGFAEGEAALRAKIDMAAGNMNLRDPIIYRIRHAAHHQTGSTWCIYPSYDFAHGQSDALEGVTHSICTLEFEDHRPLYNWFLEHLPVPCRPVQTEFGRLNLNYTITSKRKLKRLVDEDIVDGWDDPRMPTLAGIRRRGYTPASIRNFCDTIGVSRGDGVVDATVLENAVREDLNDNAARAMCVMDPLKLVITNYPEDAVETLSAAGHPNRDDLPGRSLPFTREVFIEKEDFREEANKKYKRLVLGKRVRLRNAYVIEATDVVKDDRGEIVEVHCTYDPDTLGNNPADGVKPKGVIHWVSASQGKRALVRQYDRLFAVENPGRGDDVLDNLNPVSLQVFAGCWIEPDLATVEPETRVQFERIGYFVADRYDHAPGAPVFNRIVPLRDTWAKIEASG</sequence>
<feature type="short sequence motif" description="'KMSKS' region" evidence="9">
    <location>
        <begin position="273"/>
        <end position="277"/>
    </location>
</feature>
<dbReference type="PANTHER" id="PTHR43097">
    <property type="entry name" value="GLUTAMINE-TRNA LIGASE"/>
    <property type="match status" value="1"/>
</dbReference>
<feature type="domain" description="tRNA synthetases class I (E and Q) anti-codon binding" evidence="13">
    <location>
        <begin position="462"/>
        <end position="535"/>
    </location>
</feature>
<dbReference type="InterPro" id="IPR049437">
    <property type="entry name" value="tRNA-synt_1c_C2"/>
</dbReference>
<dbReference type="GO" id="GO:0016874">
    <property type="term" value="F:ligase activity"/>
    <property type="evidence" value="ECO:0007669"/>
    <property type="project" value="UniProtKB-KW"/>
</dbReference>
<dbReference type="NCBIfam" id="TIGR00440">
    <property type="entry name" value="glnS"/>
    <property type="match status" value="1"/>
</dbReference>
<feature type="binding site" evidence="9">
    <location>
        <position position="236"/>
    </location>
    <ligand>
        <name>ATP</name>
        <dbReference type="ChEBI" id="CHEBI:30616"/>
    </ligand>
</feature>
<keyword evidence="5 9" id="KW-0067">ATP-binding</keyword>
<evidence type="ECO:0000256" key="4">
    <source>
        <dbReference type="ARBA" id="ARBA00022741"/>
    </source>
</evidence>
<dbReference type="InterPro" id="IPR001412">
    <property type="entry name" value="aa-tRNA-synth_I_CS"/>
</dbReference>
<dbReference type="InterPro" id="IPR020061">
    <property type="entry name" value="Glu_tRNA_lig_a-bdl"/>
</dbReference>
<dbReference type="SUPFAM" id="SSF52374">
    <property type="entry name" value="Nucleotidylyl transferase"/>
    <property type="match status" value="1"/>
</dbReference>
<evidence type="ECO:0000313" key="15">
    <source>
        <dbReference type="Proteomes" id="UP001595462"/>
    </source>
</evidence>
<dbReference type="Pfam" id="PF03950">
    <property type="entry name" value="tRNA-synt_1c_C"/>
    <property type="match status" value="1"/>
</dbReference>
<dbReference type="InterPro" id="IPR020056">
    <property type="entry name" value="Rbsml_bL25/Gln-tRNA_synth_N"/>
</dbReference>
<comment type="similarity">
    <text evidence="1 9 10">Belongs to the class-I aminoacyl-tRNA synthetase family.</text>
</comment>
<feature type="short sequence motif" description="'HIGH' region" evidence="9">
    <location>
        <begin position="39"/>
        <end position="49"/>
    </location>
</feature>
<dbReference type="InterPro" id="IPR050132">
    <property type="entry name" value="Gln/Glu-tRNA_Ligase"/>
</dbReference>
<dbReference type="Proteomes" id="UP001595462">
    <property type="component" value="Unassembled WGS sequence"/>
</dbReference>
<feature type="domain" description="Glutamyl/glutaminyl-tRNA synthetase class Ib catalytic" evidence="11">
    <location>
        <begin position="32"/>
        <end position="341"/>
    </location>
</feature>
<evidence type="ECO:0000259" key="11">
    <source>
        <dbReference type="Pfam" id="PF00749"/>
    </source>
</evidence>
<evidence type="ECO:0000256" key="9">
    <source>
        <dbReference type="HAMAP-Rule" id="MF_00126"/>
    </source>
</evidence>
<comment type="subcellular location">
    <subcellularLocation>
        <location evidence="9">Cytoplasm</location>
    </subcellularLocation>
</comment>
<dbReference type="EC" id="6.1.1.18" evidence="9"/>
<keyword evidence="2 9" id="KW-0963">Cytoplasm</keyword>
<name>A0ABV7EP73_9GAMM</name>
<comment type="catalytic activity">
    <reaction evidence="8 9">
        <text>tRNA(Gln) + L-glutamine + ATP = L-glutaminyl-tRNA(Gln) + AMP + diphosphate</text>
        <dbReference type="Rhea" id="RHEA:20121"/>
        <dbReference type="Rhea" id="RHEA-COMP:9662"/>
        <dbReference type="Rhea" id="RHEA-COMP:9681"/>
        <dbReference type="ChEBI" id="CHEBI:30616"/>
        <dbReference type="ChEBI" id="CHEBI:33019"/>
        <dbReference type="ChEBI" id="CHEBI:58359"/>
        <dbReference type="ChEBI" id="CHEBI:78442"/>
        <dbReference type="ChEBI" id="CHEBI:78521"/>
        <dbReference type="ChEBI" id="CHEBI:456215"/>
        <dbReference type="EC" id="6.1.1.18"/>
    </reaction>
</comment>
<evidence type="ECO:0000256" key="3">
    <source>
        <dbReference type="ARBA" id="ARBA00022598"/>
    </source>
</evidence>
<evidence type="ECO:0000259" key="12">
    <source>
        <dbReference type="Pfam" id="PF03950"/>
    </source>
</evidence>
<comment type="caution">
    <text evidence="9">Lacks conserved residue(s) required for the propagation of feature annotation.</text>
</comment>
<dbReference type="InterPro" id="IPR014729">
    <property type="entry name" value="Rossmann-like_a/b/a_fold"/>
</dbReference>
<dbReference type="PRINTS" id="PR00987">
    <property type="entry name" value="TRNASYNTHGLU"/>
</dbReference>
<dbReference type="InterPro" id="IPR011035">
    <property type="entry name" value="Ribosomal_bL25/Gln-tRNA_synth"/>
</dbReference>
<dbReference type="RefSeq" id="WP_380687951.1">
    <property type="nucleotide sequence ID" value="NZ_JBHRSS010000003.1"/>
</dbReference>
<keyword evidence="15" id="KW-1185">Reference proteome</keyword>
<evidence type="ECO:0000259" key="13">
    <source>
        <dbReference type="Pfam" id="PF20974"/>
    </source>
</evidence>
<dbReference type="Pfam" id="PF20974">
    <property type="entry name" value="tRNA-synt_1c_C2"/>
    <property type="match status" value="1"/>
</dbReference>
<feature type="binding site" evidence="9">
    <location>
        <position position="72"/>
    </location>
    <ligand>
        <name>L-glutamine</name>
        <dbReference type="ChEBI" id="CHEBI:58359"/>
    </ligand>
</feature>
<dbReference type="Gene3D" id="3.40.50.620">
    <property type="entry name" value="HUPs"/>
    <property type="match status" value="1"/>
</dbReference>
<reference evidence="15" key="1">
    <citation type="journal article" date="2019" name="Int. J. Syst. Evol. Microbiol.">
        <title>The Global Catalogue of Microorganisms (GCM) 10K type strain sequencing project: providing services to taxonomists for standard genome sequencing and annotation.</title>
        <authorList>
            <consortium name="The Broad Institute Genomics Platform"/>
            <consortium name="The Broad Institute Genome Sequencing Center for Infectious Disease"/>
            <person name="Wu L."/>
            <person name="Ma J."/>
        </authorList>
    </citation>
    <scope>NUCLEOTIDE SEQUENCE [LARGE SCALE GENOMIC DNA]</scope>
    <source>
        <strain evidence="15">KCTC 52640</strain>
    </source>
</reference>
<keyword evidence="4 9" id="KW-0547">Nucleotide-binding</keyword>
<proteinExistence type="inferred from homology"/>